<name>A0A078HL11_BRANA</name>
<dbReference type="Pfam" id="PF14363">
    <property type="entry name" value="AAA_assoc"/>
    <property type="match status" value="1"/>
</dbReference>
<protein>
    <submittedName>
        <fullName evidence="2">BnaC09g21790D protein</fullName>
    </submittedName>
</protein>
<sequence length="122" mass="13952">MAPTTFFTQRIPSVSQIFSMYTSLSAFMILFRTILTEIIPTKVRDFIVSRFRDFFSSYFNPNFTFIIEERCDYVTNQTFRAAETYLPTLLAGISTGSLLVRSSNLKNPLAKPKFGIPVKAKI</sequence>
<evidence type="ECO:0000259" key="1">
    <source>
        <dbReference type="Pfam" id="PF14363"/>
    </source>
</evidence>
<dbReference type="PaxDb" id="3708-A0A078HL11"/>
<evidence type="ECO:0000313" key="3">
    <source>
        <dbReference type="Proteomes" id="UP000028999"/>
    </source>
</evidence>
<feature type="domain" description="AAA-type ATPase N-terminal" evidence="1">
    <location>
        <begin position="39"/>
        <end position="103"/>
    </location>
</feature>
<dbReference type="OMA" id="FAKPKFG"/>
<evidence type="ECO:0000313" key="2">
    <source>
        <dbReference type="EMBL" id="CDY39165.1"/>
    </source>
</evidence>
<dbReference type="EMBL" id="LK032442">
    <property type="protein sequence ID" value="CDY39165.1"/>
    <property type="molecule type" value="Genomic_DNA"/>
</dbReference>
<dbReference type="InterPro" id="IPR025753">
    <property type="entry name" value="AAA_N_dom"/>
</dbReference>
<dbReference type="Proteomes" id="UP000028999">
    <property type="component" value="Unassembled WGS sequence"/>
</dbReference>
<accession>A0A078HL11</accession>
<organism evidence="2 3">
    <name type="scientific">Brassica napus</name>
    <name type="common">Rape</name>
    <dbReference type="NCBI Taxonomy" id="3708"/>
    <lineage>
        <taxon>Eukaryota</taxon>
        <taxon>Viridiplantae</taxon>
        <taxon>Streptophyta</taxon>
        <taxon>Embryophyta</taxon>
        <taxon>Tracheophyta</taxon>
        <taxon>Spermatophyta</taxon>
        <taxon>Magnoliopsida</taxon>
        <taxon>eudicotyledons</taxon>
        <taxon>Gunneridae</taxon>
        <taxon>Pentapetalae</taxon>
        <taxon>rosids</taxon>
        <taxon>malvids</taxon>
        <taxon>Brassicales</taxon>
        <taxon>Brassicaceae</taxon>
        <taxon>Brassiceae</taxon>
        <taxon>Brassica</taxon>
    </lineage>
</organism>
<keyword evidence="3" id="KW-1185">Reference proteome</keyword>
<proteinExistence type="predicted"/>
<reference evidence="2 3" key="1">
    <citation type="journal article" date="2014" name="Science">
        <title>Plant genetics. Early allopolyploid evolution in the post-Neolithic Brassica napus oilseed genome.</title>
        <authorList>
            <person name="Chalhoub B."/>
            <person name="Denoeud F."/>
            <person name="Liu S."/>
            <person name="Parkin I.A."/>
            <person name="Tang H."/>
            <person name="Wang X."/>
            <person name="Chiquet J."/>
            <person name="Belcram H."/>
            <person name="Tong C."/>
            <person name="Samans B."/>
            <person name="Correa M."/>
            <person name="Da Silva C."/>
            <person name="Just J."/>
            <person name="Falentin C."/>
            <person name="Koh C.S."/>
            <person name="Le Clainche I."/>
            <person name="Bernard M."/>
            <person name="Bento P."/>
            <person name="Noel B."/>
            <person name="Labadie K."/>
            <person name="Alberti A."/>
            <person name="Charles M."/>
            <person name="Arnaud D."/>
            <person name="Guo H."/>
            <person name="Daviaud C."/>
            <person name="Alamery S."/>
            <person name="Jabbari K."/>
            <person name="Zhao M."/>
            <person name="Edger P.P."/>
            <person name="Chelaifa H."/>
            <person name="Tack D."/>
            <person name="Lassalle G."/>
            <person name="Mestiri I."/>
            <person name="Schnel N."/>
            <person name="Le Paslier M.C."/>
            <person name="Fan G."/>
            <person name="Renault V."/>
            <person name="Bayer P.E."/>
            <person name="Golicz A.A."/>
            <person name="Manoli S."/>
            <person name="Lee T.H."/>
            <person name="Thi V.H."/>
            <person name="Chalabi S."/>
            <person name="Hu Q."/>
            <person name="Fan C."/>
            <person name="Tollenaere R."/>
            <person name="Lu Y."/>
            <person name="Battail C."/>
            <person name="Shen J."/>
            <person name="Sidebottom C.H."/>
            <person name="Wang X."/>
            <person name="Canaguier A."/>
            <person name="Chauveau A."/>
            <person name="Berard A."/>
            <person name="Deniot G."/>
            <person name="Guan M."/>
            <person name="Liu Z."/>
            <person name="Sun F."/>
            <person name="Lim Y.P."/>
            <person name="Lyons E."/>
            <person name="Town C.D."/>
            <person name="Bancroft I."/>
            <person name="Wang X."/>
            <person name="Meng J."/>
            <person name="Ma J."/>
            <person name="Pires J.C."/>
            <person name="King G.J."/>
            <person name="Brunel D."/>
            <person name="Delourme R."/>
            <person name="Renard M."/>
            <person name="Aury J.M."/>
            <person name="Adams K.L."/>
            <person name="Batley J."/>
            <person name="Snowdon R.J."/>
            <person name="Tost J."/>
            <person name="Edwards D."/>
            <person name="Zhou Y."/>
            <person name="Hua W."/>
            <person name="Sharpe A.G."/>
            <person name="Paterson A.H."/>
            <person name="Guan C."/>
            <person name="Wincker P."/>
        </authorList>
    </citation>
    <scope>NUCLEOTIDE SEQUENCE [LARGE SCALE GENOMIC DNA]</scope>
    <source>
        <strain evidence="3">cv. Darmor-bzh</strain>
    </source>
</reference>
<dbReference type="Gramene" id="CDY39165">
    <property type="protein sequence ID" value="CDY39165"/>
    <property type="gene ID" value="GSBRNA2T00067348001"/>
</dbReference>
<dbReference type="STRING" id="3708.A0A078HL11"/>
<gene>
    <name evidence="2" type="primary">BnaC09g21790D</name>
    <name evidence="2" type="ORF">GSBRNA2T00067348001</name>
</gene>
<dbReference type="AlphaFoldDB" id="A0A078HL11"/>